<dbReference type="OMA" id="GSICCNT"/>
<evidence type="ECO:0008006" key="4">
    <source>
        <dbReference type="Google" id="ProtNLM"/>
    </source>
</evidence>
<evidence type="ECO:0000313" key="3">
    <source>
        <dbReference type="Proteomes" id="UP000027238"/>
    </source>
</evidence>
<feature type="signal peptide" evidence="1">
    <location>
        <begin position="1"/>
        <end position="20"/>
    </location>
</feature>
<dbReference type="Proteomes" id="UP000027238">
    <property type="component" value="Unassembled WGS sequence"/>
</dbReference>
<organism evidence="2 3">
    <name type="scientific">Colletotrichum sublineola</name>
    <name type="common">Sorghum anthracnose fungus</name>
    <dbReference type="NCBI Taxonomy" id="1173701"/>
    <lineage>
        <taxon>Eukaryota</taxon>
        <taxon>Fungi</taxon>
        <taxon>Dikarya</taxon>
        <taxon>Ascomycota</taxon>
        <taxon>Pezizomycotina</taxon>
        <taxon>Sordariomycetes</taxon>
        <taxon>Hypocreomycetidae</taxon>
        <taxon>Glomerellales</taxon>
        <taxon>Glomerellaceae</taxon>
        <taxon>Colletotrichum</taxon>
        <taxon>Colletotrichum graminicola species complex</taxon>
    </lineage>
</organism>
<name>A0A066XC78_COLSU</name>
<feature type="chain" id="PRO_5001630009" description="Hydrophobin" evidence="1">
    <location>
        <begin position="21"/>
        <end position="108"/>
    </location>
</feature>
<dbReference type="OrthoDB" id="4832440at2759"/>
<sequence>MKTGAVSSLAVAILAVAAYAAPVDPEQQPMVSVGHSQDPVVAEVAPPSKAQPDPAAPVNLITAVWNAIGGEVERERGEDFGETCFCSSGSICCNTSLGLDCTYGLCGI</sequence>
<evidence type="ECO:0000313" key="2">
    <source>
        <dbReference type="EMBL" id="KDN66773.1"/>
    </source>
</evidence>
<proteinExistence type="predicted"/>
<accession>A0A066XC78</accession>
<dbReference type="HOGENOM" id="CLU_173516_0_0_1"/>
<dbReference type="eggNOG" id="ENOG502R9HQ">
    <property type="taxonomic scope" value="Eukaryota"/>
</dbReference>
<reference evidence="3" key="1">
    <citation type="journal article" date="2014" name="Genome Announc.">
        <title>Draft genome sequence of Colletotrichum sublineola, a destructive pathogen of cultivated sorghum.</title>
        <authorList>
            <person name="Baroncelli R."/>
            <person name="Sanz-Martin J.M."/>
            <person name="Rech G.E."/>
            <person name="Sukno S.A."/>
            <person name="Thon M.R."/>
        </authorList>
    </citation>
    <scope>NUCLEOTIDE SEQUENCE [LARGE SCALE GENOMIC DNA]</scope>
    <source>
        <strain evidence="3">TX430BB</strain>
    </source>
</reference>
<gene>
    <name evidence="2" type="ORF">CSUB01_08260</name>
</gene>
<keyword evidence="1" id="KW-0732">Signal</keyword>
<keyword evidence="3" id="KW-1185">Reference proteome</keyword>
<dbReference type="AlphaFoldDB" id="A0A066XC78"/>
<protein>
    <recommendedName>
        <fullName evidence="4">Hydrophobin</fullName>
    </recommendedName>
</protein>
<comment type="caution">
    <text evidence="2">The sequence shown here is derived from an EMBL/GenBank/DDBJ whole genome shotgun (WGS) entry which is preliminary data.</text>
</comment>
<dbReference type="EMBL" id="JMSE01000892">
    <property type="protein sequence ID" value="KDN66773.1"/>
    <property type="molecule type" value="Genomic_DNA"/>
</dbReference>
<evidence type="ECO:0000256" key="1">
    <source>
        <dbReference type="SAM" id="SignalP"/>
    </source>
</evidence>